<evidence type="ECO:0000259" key="8">
    <source>
        <dbReference type="PROSITE" id="PS51278"/>
    </source>
</evidence>
<feature type="binding site" evidence="7">
    <location>
        <position position="98"/>
    </location>
    <ligand>
        <name>L-glutamine</name>
        <dbReference type="ChEBI" id="CHEBI:58359"/>
    </ligand>
</feature>
<reference evidence="10" key="2">
    <citation type="submission" date="2019-02" db="EMBL/GenBank/DDBJ databases">
        <title>Granulicella sibirica sp. nov., a psychrotolerant acidobacterium isolated from an organic soil layer in forested tundra, West Siberia.</title>
        <authorList>
            <person name="Oshkin I.Y."/>
            <person name="Kulichevskaya I.S."/>
            <person name="Rijpstra W.I.C."/>
            <person name="Sinninghe Damste J.S."/>
            <person name="Rakitin A.L."/>
            <person name="Ravin N.V."/>
            <person name="Dedysh S.N."/>
        </authorList>
    </citation>
    <scope>NUCLEOTIDE SEQUENCE [LARGE SCALE GENOMIC DNA]</scope>
    <source>
        <strain evidence="10">AF10</strain>
    </source>
</reference>
<comment type="similarity">
    <text evidence="2">Belongs to the asparagine synthetase family.</text>
</comment>
<keyword evidence="10" id="KW-1185">Reference proteome</keyword>
<dbReference type="InterPro" id="IPR017932">
    <property type="entry name" value="GATase_2_dom"/>
</dbReference>
<dbReference type="GO" id="GO:0004066">
    <property type="term" value="F:asparagine synthase (glutamine-hydrolyzing) activity"/>
    <property type="evidence" value="ECO:0007669"/>
    <property type="project" value="UniProtKB-EC"/>
</dbReference>
<dbReference type="InterPro" id="IPR006426">
    <property type="entry name" value="Asn_synth_AEB"/>
</dbReference>
<dbReference type="Pfam" id="PF00733">
    <property type="entry name" value="Asn_synthase"/>
    <property type="match status" value="1"/>
</dbReference>
<dbReference type="EC" id="6.3.5.4" evidence="3"/>
<dbReference type="AlphaFoldDB" id="A0A4Q0T3M4"/>
<dbReference type="RefSeq" id="WP_128912247.1">
    <property type="nucleotide sequence ID" value="NZ_RDSM01000001.1"/>
</dbReference>
<proteinExistence type="inferred from homology"/>
<dbReference type="GO" id="GO:0005829">
    <property type="term" value="C:cytosol"/>
    <property type="evidence" value="ECO:0007669"/>
    <property type="project" value="TreeGrafter"/>
</dbReference>
<evidence type="ECO:0000256" key="3">
    <source>
        <dbReference type="ARBA" id="ARBA00012737"/>
    </source>
</evidence>
<accession>A0A4Q0T3M4</accession>
<organism evidence="9 10">
    <name type="scientific">Granulicella sibirica</name>
    <dbReference type="NCBI Taxonomy" id="2479048"/>
    <lineage>
        <taxon>Bacteria</taxon>
        <taxon>Pseudomonadati</taxon>
        <taxon>Acidobacteriota</taxon>
        <taxon>Terriglobia</taxon>
        <taxon>Terriglobales</taxon>
        <taxon>Acidobacteriaceae</taxon>
        <taxon>Granulicella</taxon>
    </lineage>
</organism>
<comment type="catalytic activity">
    <reaction evidence="6">
        <text>L-aspartate + L-glutamine + ATP + H2O = L-asparagine + L-glutamate + AMP + diphosphate + H(+)</text>
        <dbReference type="Rhea" id="RHEA:12228"/>
        <dbReference type="ChEBI" id="CHEBI:15377"/>
        <dbReference type="ChEBI" id="CHEBI:15378"/>
        <dbReference type="ChEBI" id="CHEBI:29985"/>
        <dbReference type="ChEBI" id="CHEBI:29991"/>
        <dbReference type="ChEBI" id="CHEBI:30616"/>
        <dbReference type="ChEBI" id="CHEBI:33019"/>
        <dbReference type="ChEBI" id="CHEBI:58048"/>
        <dbReference type="ChEBI" id="CHEBI:58359"/>
        <dbReference type="ChEBI" id="CHEBI:456215"/>
        <dbReference type="EC" id="6.3.5.4"/>
    </reaction>
</comment>
<dbReference type="Gene3D" id="3.40.50.620">
    <property type="entry name" value="HUPs"/>
    <property type="match status" value="2"/>
</dbReference>
<dbReference type="OrthoDB" id="9763290at2"/>
<dbReference type="InterPro" id="IPR001962">
    <property type="entry name" value="Asn_synthase"/>
</dbReference>
<keyword evidence="4 7" id="KW-0547">Nucleotide-binding</keyword>
<dbReference type="InterPro" id="IPR051786">
    <property type="entry name" value="ASN_synthetase/amidase"/>
</dbReference>
<dbReference type="GO" id="GO:0006529">
    <property type="term" value="P:asparagine biosynthetic process"/>
    <property type="evidence" value="ECO:0007669"/>
    <property type="project" value="InterPro"/>
</dbReference>
<dbReference type="PANTHER" id="PTHR43284:SF1">
    <property type="entry name" value="ASPARAGINE SYNTHETASE"/>
    <property type="match status" value="1"/>
</dbReference>
<comment type="pathway">
    <text evidence="1">Amino-acid biosynthesis; L-asparagine biosynthesis; L-asparagine from L-aspartate (L-Gln route): step 1/1.</text>
</comment>
<evidence type="ECO:0000256" key="4">
    <source>
        <dbReference type="ARBA" id="ARBA00022741"/>
    </source>
</evidence>
<name>A0A4Q0T3M4_9BACT</name>
<dbReference type="Pfam" id="PF13537">
    <property type="entry name" value="GATase_7"/>
    <property type="match status" value="1"/>
</dbReference>
<dbReference type="GO" id="GO:0005524">
    <property type="term" value="F:ATP binding"/>
    <property type="evidence" value="ECO:0007669"/>
    <property type="project" value="UniProtKB-KW"/>
</dbReference>
<dbReference type="InterPro" id="IPR029055">
    <property type="entry name" value="Ntn_hydrolases_N"/>
</dbReference>
<dbReference type="InterPro" id="IPR014729">
    <property type="entry name" value="Rossmann-like_a/b/a_fold"/>
</dbReference>
<dbReference type="Proteomes" id="UP000289437">
    <property type="component" value="Unassembled WGS sequence"/>
</dbReference>
<feature type="domain" description="Glutamine amidotransferase type-2" evidence="8">
    <location>
        <begin position="2"/>
        <end position="209"/>
    </location>
</feature>
<evidence type="ECO:0000256" key="5">
    <source>
        <dbReference type="ARBA" id="ARBA00022840"/>
    </source>
</evidence>
<comment type="caution">
    <text evidence="9">The sequence shown here is derived from an EMBL/GenBank/DDBJ whole genome shotgun (WGS) entry which is preliminary data.</text>
</comment>
<keyword evidence="5 7" id="KW-0067">ATP-binding</keyword>
<dbReference type="PIRSF" id="PIRSF001589">
    <property type="entry name" value="Asn_synthetase_glu-h"/>
    <property type="match status" value="1"/>
</dbReference>
<dbReference type="SUPFAM" id="SSF56235">
    <property type="entry name" value="N-terminal nucleophile aminohydrolases (Ntn hydrolases)"/>
    <property type="match status" value="1"/>
</dbReference>
<sequence length="632" mass="71382">MSILYGVLKEPGVQATAFELQRLGADMERYATGKGSVILDGRLGMGVQPYLSHMRSTLEQGPVKSPDGRYALSFDGRLDNYGSLSKEFGVEHPETVSDSQIVLAAFARWGEACFSRFVGDWALALWSERDQSLYLARDHAGSRSLYYRHTRDETVWGTYLEAFHVTDDTLRLSHNYAACYMAGRPVRDLTPFEYIRSVPPAHFLKVRKGLLSRHQHWNSTVMTTVLHRTDAEYEEHFLTLFQNSVERRSGPGEAILGQLSGGMDSTAIVCMSDFLRQRKHPNAETLDTVSFYDDSEASLNERPYFSITEARRGKVGAHVNTAFSQRTFEPHDGSGGVYLMPGADSFSIEQERRLHHAAWKRDYRSVLSGIGGDEVLGGVPDPLPELAGHLLSGNVSRLLGRSLAWSLVDRSPLFGMLWRTVRYTGSLYLNPGPKDNDLPPWLSQSLRERELQIETVKAMVPARIGIAPHRLDNSLTWWFVMETLPHLFPQLLVRPEYRYPFLDKDLVSFLFGVPREQILRPGRRRSLMRRALINIVPHEVLERRRKAFQLRAPLHAVQQASGVLEGLFANSMIADAGLVDGDKLRHSLRQTIEGDPKWWHLILRATAFELWLRSMRGGSGERAGDAGLRLTA</sequence>
<dbReference type="SUPFAM" id="SSF52402">
    <property type="entry name" value="Adenine nucleotide alpha hydrolases-like"/>
    <property type="match status" value="1"/>
</dbReference>
<evidence type="ECO:0000313" key="9">
    <source>
        <dbReference type="EMBL" id="RXH58213.1"/>
    </source>
</evidence>
<dbReference type="EMBL" id="RDSM01000001">
    <property type="protein sequence ID" value="RXH58213.1"/>
    <property type="molecule type" value="Genomic_DNA"/>
</dbReference>
<evidence type="ECO:0000256" key="2">
    <source>
        <dbReference type="ARBA" id="ARBA00005752"/>
    </source>
</evidence>
<evidence type="ECO:0000313" key="10">
    <source>
        <dbReference type="Proteomes" id="UP000289437"/>
    </source>
</evidence>
<evidence type="ECO:0000256" key="7">
    <source>
        <dbReference type="PIRSR" id="PIRSR001589-2"/>
    </source>
</evidence>
<protein>
    <recommendedName>
        <fullName evidence="3">asparagine synthase (glutamine-hydrolyzing)</fullName>
        <ecNumber evidence="3">6.3.5.4</ecNumber>
    </recommendedName>
</protein>
<gene>
    <name evidence="9" type="ORF">GRAN_1523</name>
</gene>
<evidence type="ECO:0000256" key="1">
    <source>
        <dbReference type="ARBA" id="ARBA00005187"/>
    </source>
</evidence>
<evidence type="ECO:0000256" key="6">
    <source>
        <dbReference type="ARBA" id="ARBA00048741"/>
    </source>
</evidence>
<reference evidence="9 10" key="1">
    <citation type="submission" date="2018-11" db="EMBL/GenBank/DDBJ databases">
        <authorList>
            <person name="Mardanov A.V."/>
            <person name="Ravin N.V."/>
            <person name="Dedysh S.N."/>
        </authorList>
    </citation>
    <scope>NUCLEOTIDE SEQUENCE [LARGE SCALE GENOMIC DNA]</scope>
    <source>
        <strain evidence="9 10">AF10</strain>
    </source>
</reference>
<dbReference type="Gene3D" id="3.60.20.10">
    <property type="entry name" value="Glutamine Phosphoribosylpyrophosphate, subunit 1, domain 1"/>
    <property type="match status" value="1"/>
</dbReference>
<dbReference type="PROSITE" id="PS51278">
    <property type="entry name" value="GATASE_TYPE_2"/>
    <property type="match status" value="1"/>
</dbReference>
<dbReference type="PANTHER" id="PTHR43284">
    <property type="entry name" value="ASPARAGINE SYNTHETASE (GLUTAMINE-HYDROLYZING)"/>
    <property type="match status" value="1"/>
</dbReference>